<reference evidence="1" key="1">
    <citation type="submission" date="2014-09" db="EMBL/GenBank/DDBJ databases">
        <authorList>
            <person name="Magalhaes I.L.F."/>
            <person name="Oliveira U."/>
            <person name="Santos F.R."/>
            <person name="Vidigal T.H.D.A."/>
            <person name="Brescovit A.D."/>
            <person name="Santos A.J."/>
        </authorList>
    </citation>
    <scope>NUCLEOTIDE SEQUENCE</scope>
    <source>
        <tissue evidence="1">Shoot tissue taken approximately 20 cm above the soil surface</tissue>
    </source>
</reference>
<evidence type="ECO:0000313" key="1">
    <source>
        <dbReference type="EMBL" id="JAD27685.1"/>
    </source>
</evidence>
<reference evidence="1" key="2">
    <citation type="journal article" date="2015" name="Data Brief">
        <title>Shoot transcriptome of the giant reed, Arundo donax.</title>
        <authorList>
            <person name="Barrero R.A."/>
            <person name="Guerrero F.D."/>
            <person name="Moolhuijzen P."/>
            <person name="Goolsby J.A."/>
            <person name="Tidwell J."/>
            <person name="Bellgard S.E."/>
            <person name="Bellgard M.I."/>
        </authorList>
    </citation>
    <scope>NUCLEOTIDE SEQUENCE</scope>
    <source>
        <tissue evidence="1">Shoot tissue taken approximately 20 cm above the soil surface</tissue>
    </source>
</reference>
<sequence>MLVCKVMRAFVPKAKGKRFQPWLVSLQPLTALNLRLIFGPNKSKMGTQITNFSMHTFMITTVQIA</sequence>
<accession>A0A0A8YSX8</accession>
<dbReference type="AlphaFoldDB" id="A0A0A8YSX8"/>
<protein>
    <submittedName>
        <fullName evidence="1">Uncharacterized protein</fullName>
    </submittedName>
</protein>
<dbReference type="EMBL" id="GBRH01270210">
    <property type="protein sequence ID" value="JAD27685.1"/>
    <property type="molecule type" value="Transcribed_RNA"/>
</dbReference>
<name>A0A0A8YSX8_ARUDO</name>
<organism evidence="1">
    <name type="scientific">Arundo donax</name>
    <name type="common">Giant reed</name>
    <name type="synonym">Donax arundinaceus</name>
    <dbReference type="NCBI Taxonomy" id="35708"/>
    <lineage>
        <taxon>Eukaryota</taxon>
        <taxon>Viridiplantae</taxon>
        <taxon>Streptophyta</taxon>
        <taxon>Embryophyta</taxon>
        <taxon>Tracheophyta</taxon>
        <taxon>Spermatophyta</taxon>
        <taxon>Magnoliopsida</taxon>
        <taxon>Liliopsida</taxon>
        <taxon>Poales</taxon>
        <taxon>Poaceae</taxon>
        <taxon>PACMAD clade</taxon>
        <taxon>Arundinoideae</taxon>
        <taxon>Arundineae</taxon>
        <taxon>Arundo</taxon>
    </lineage>
</organism>
<proteinExistence type="predicted"/>